<dbReference type="GO" id="GO:0030677">
    <property type="term" value="C:ribonuclease P complex"/>
    <property type="evidence" value="ECO:0007669"/>
    <property type="project" value="InterPro"/>
</dbReference>
<dbReference type="EMBL" id="NNAY01000543">
    <property type="protein sequence ID" value="OXU27777.1"/>
    <property type="molecule type" value="Genomic_DNA"/>
</dbReference>
<accession>A0A232FBR2</accession>
<comment type="subcellular location">
    <subcellularLocation>
        <location evidence="6">Nucleus</location>
        <location evidence="6">Nucleolus</location>
    </subcellularLocation>
</comment>
<comment type="similarity">
    <text evidence="1 6">Belongs to the eukaryotic/archaeal RNase P protein component 2 family.</text>
</comment>
<gene>
    <name evidence="7" type="ORF">TSAR_013665</name>
</gene>
<evidence type="ECO:0000256" key="1">
    <source>
        <dbReference type="ARBA" id="ARBA00010800"/>
    </source>
</evidence>
<organism evidence="7 8">
    <name type="scientific">Trichomalopsis sarcophagae</name>
    <dbReference type="NCBI Taxonomy" id="543379"/>
    <lineage>
        <taxon>Eukaryota</taxon>
        <taxon>Metazoa</taxon>
        <taxon>Ecdysozoa</taxon>
        <taxon>Arthropoda</taxon>
        <taxon>Hexapoda</taxon>
        <taxon>Insecta</taxon>
        <taxon>Pterygota</taxon>
        <taxon>Neoptera</taxon>
        <taxon>Endopterygota</taxon>
        <taxon>Hymenoptera</taxon>
        <taxon>Apocrita</taxon>
        <taxon>Proctotrupomorpha</taxon>
        <taxon>Chalcidoidea</taxon>
        <taxon>Pteromalidae</taxon>
        <taxon>Pteromalinae</taxon>
        <taxon>Trichomalopsis</taxon>
    </lineage>
</organism>
<dbReference type="InterPro" id="IPR038085">
    <property type="entry name" value="Rnp2-like_sf"/>
</dbReference>
<proteinExistence type="inferred from homology"/>
<evidence type="ECO:0000313" key="7">
    <source>
        <dbReference type="EMBL" id="OXU27777.1"/>
    </source>
</evidence>
<dbReference type="PIRSF" id="PIRSF023803">
    <property type="entry name" value="Ribonuclease_P_prd"/>
    <property type="match status" value="1"/>
</dbReference>
<dbReference type="Gene3D" id="3.30.70.3250">
    <property type="entry name" value="Ribonuclease P, Pop5 subunit"/>
    <property type="match status" value="1"/>
</dbReference>
<evidence type="ECO:0000256" key="3">
    <source>
        <dbReference type="ARBA" id="ARBA00022694"/>
    </source>
</evidence>
<dbReference type="Proteomes" id="UP000215335">
    <property type="component" value="Unassembled WGS sequence"/>
</dbReference>
<comment type="function">
    <text evidence="6">Component of ribonuclease P, a protein complex that generates mature tRNA molecules by cleaving their 5'-ends.</text>
</comment>
<dbReference type="GO" id="GO:0006364">
    <property type="term" value="P:rRNA processing"/>
    <property type="evidence" value="ECO:0007669"/>
    <property type="project" value="UniProtKB-KW"/>
</dbReference>
<dbReference type="AlphaFoldDB" id="A0A232FBR2"/>
<evidence type="ECO:0000256" key="5">
    <source>
        <dbReference type="ARBA" id="ARBA00044198"/>
    </source>
</evidence>
<comment type="caution">
    <text evidence="7">The sequence shown here is derived from an EMBL/GenBank/DDBJ whole genome shotgun (WGS) entry which is preliminary data.</text>
</comment>
<evidence type="ECO:0000256" key="4">
    <source>
        <dbReference type="ARBA" id="ARBA00023242"/>
    </source>
</evidence>
<dbReference type="PANTHER" id="PTHR48414">
    <property type="entry name" value="POP5 HOMOLOG, RIBONUCLEASE P_MRP SUBUNIT"/>
    <property type="match status" value="1"/>
</dbReference>
<keyword evidence="8" id="KW-1185">Reference proteome</keyword>
<sequence length="167" mass="19379">MVRYKNRYITIQVSSKKEKFANKPLNIKPQAVHEAIQKKVLEMYGDYGVAAIKAGFSGRIKHFHLICKTYVLAKYCNAHTRIALIKIRHGPHMFLLKALPKINDVGGNHVNVKIMYIGATMKHCFIFIKNYQRGKLQSMWKEMKNDNERKELEKALMTMDPAMKDLL</sequence>
<dbReference type="OrthoDB" id="277888at2759"/>
<keyword evidence="4 6" id="KW-0539">Nucleus</keyword>
<evidence type="ECO:0000313" key="8">
    <source>
        <dbReference type="Proteomes" id="UP000215335"/>
    </source>
</evidence>
<dbReference type="GO" id="GO:0001682">
    <property type="term" value="P:tRNA 5'-leader removal"/>
    <property type="evidence" value="ECO:0007669"/>
    <property type="project" value="InterPro"/>
</dbReference>
<dbReference type="Pfam" id="PF01900">
    <property type="entry name" value="RNase_P_Rpp14"/>
    <property type="match status" value="1"/>
</dbReference>
<dbReference type="GO" id="GO:0005730">
    <property type="term" value="C:nucleolus"/>
    <property type="evidence" value="ECO:0007669"/>
    <property type="project" value="UniProtKB-SubCell"/>
</dbReference>
<evidence type="ECO:0000256" key="2">
    <source>
        <dbReference type="ARBA" id="ARBA00022552"/>
    </source>
</evidence>
<dbReference type="SUPFAM" id="SSF160350">
    <property type="entry name" value="Rnp2-like"/>
    <property type="match status" value="1"/>
</dbReference>
<dbReference type="PANTHER" id="PTHR48414:SF1">
    <property type="entry name" value="POP5 HOMOLOG, RIBONUCLEASE P_MRP SUBUNIT"/>
    <property type="match status" value="1"/>
</dbReference>
<reference evidence="7 8" key="1">
    <citation type="journal article" date="2017" name="Curr. Biol.">
        <title>The Evolution of Venom by Co-option of Single-Copy Genes.</title>
        <authorList>
            <person name="Martinson E.O."/>
            <person name="Mrinalini"/>
            <person name="Kelkar Y.D."/>
            <person name="Chang C.H."/>
            <person name="Werren J.H."/>
        </authorList>
    </citation>
    <scope>NUCLEOTIDE SEQUENCE [LARGE SCALE GENOMIC DNA]</scope>
    <source>
        <strain evidence="7 8">Alberta</strain>
        <tissue evidence="7">Whole body</tissue>
    </source>
</reference>
<dbReference type="GO" id="GO:0033204">
    <property type="term" value="F:ribonuclease P RNA binding"/>
    <property type="evidence" value="ECO:0007669"/>
    <property type="project" value="InterPro"/>
</dbReference>
<dbReference type="InterPro" id="IPR016819">
    <property type="entry name" value="RNase_P/MRP_POP5"/>
</dbReference>
<evidence type="ECO:0000256" key="6">
    <source>
        <dbReference type="PIRNR" id="PIRNR023803"/>
    </source>
</evidence>
<name>A0A232FBR2_9HYME</name>
<keyword evidence="2" id="KW-0698">rRNA processing</keyword>
<dbReference type="STRING" id="543379.A0A232FBR2"/>
<keyword evidence="3 6" id="KW-0819">tRNA processing</keyword>
<protein>
    <recommendedName>
        <fullName evidence="5 6">Ribonuclease P/MRP protein subunit POP5</fullName>
    </recommendedName>
</protein>
<dbReference type="InterPro" id="IPR002759">
    <property type="entry name" value="Pop5/Rpp14/Rnp2-like"/>
</dbReference>